<organism evidence="2 3">
    <name type="scientific">Nitrosomonas ureae</name>
    <dbReference type="NCBI Taxonomy" id="44577"/>
    <lineage>
        <taxon>Bacteria</taxon>
        <taxon>Pseudomonadati</taxon>
        <taxon>Pseudomonadota</taxon>
        <taxon>Betaproteobacteria</taxon>
        <taxon>Nitrosomonadales</taxon>
        <taxon>Nitrosomonadaceae</taxon>
        <taxon>Nitrosomonas</taxon>
    </lineage>
</organism>
<protein>
    <submittedName>
        <fullName evidence="2">Uncharacterized protein</fullName>
    </submittedName>
</protein>
<proteinExistence type="predicted"/>
<gene>
    <name evidence="2" type="ORF">SAMN05421510_101827</name>
</gene>
<name>A0A1H9D0F5_9PROT</name>
<evidence type="ECO:0000313" key="2">
    <source>
        <dbReference type="EMBL" id="SEQ06982.1"/>
    </source>
</evidence>
<dbReference type="AlphaFoldDB" id="A0A1H9D0F5"/>
<feature type="region of interest" description="Disordered" evidence="1">
    <location>
        <begin position="228"/>
        <end position="248"/>
    </location>
</feature>
<evidence type="ECO:0000256" key="1">
    <source>
        <dbReference type="SAM" id="MobiDB-lite"/>
    </source>
</evidence>
<evidence type="ECO:0000313" key="3">
    <source>
        <dbReference type="Proteomes" id="UP000181998"/>
    </source>
</evidence>
<accession>A0A1H9D0F5</accession>
<dbReference type="RefSeq" id="WP_074720717.1">
    <property type="nucleotide sequence ID" value="NZ_FOFX01000018.1"/>
</dbReference>
<dbReference type="EMBL" id="FOFX01000018">
    <property type="protein sequence ID" value="SEQ06982.1"/>
    <property type="molecule type" value="Genomic_DNA"/>
</dbReference>
<reference evidence="2 3" key="1">
    <citation type="submission" date="2016-10" db="EMBL/GenBank/DDBJ databases">
        <authorList>
            <person name="de Groot N.N."/>
        </authorList>
    </citation>
    <scope>NUCLEOTIDE SEQUENCE [LARGE SCALE GENOMIC DNA]</scope>
    <source>
        <strain evidence="2 3">Nm9</strain>
    </source>
</reference>
<feature type="region of interest" description="Disordered" evidence="1">
    <location>
        <begin position="199"/>
        <end position="218"/>
    </location>
</feature>
<dbReference type="Proteomes" id="UP000181998">
    <property type="component" value="Unassembled WGS sequence"/>
</dbReference>
<sequence>MNTANDLTINKLRLSNAVENSPALRIRLCRWMESLQVKPANIPPSAVLIIRQLGDPLPKRLDLSLNSARIDSTWERAVQNKLSEVFRQAARPSLGSVSANAVAVVFPDEAEMFACLALDLIRSEASGNWWWRTFLRSMRYSVTDNITKLLCERPILVPAILHHLAERGQVETVVAGLSSEQTFRILVAVNRAYALPDLPQDKHGGPSPILTEPESESEAVNGILSSGNTYSDKAKTRQEHASALASPTTRHRIDVEMPWYLWLPSGLVPTHLPKEKTCLLGVGLTLHYAPAAARSETFLRKLHKWWMAPSLSSFTSSLAETPKITPLTPAQKFLSDEHLSSSDSPKDSVEHLSQETPQIIEVGVAKTSAAKATTPRAVLGEAPPLDTGDVLASAVAVTSDGSLIEEFQANELNSSSVEVSRSSLNDEPSKEQINLSVTKHQPALEDSSLLLEGGADTQLGGALYLINLMAELDLPQCFEEEWGLASQLGAWGVLEILARTMIDNPDESLSHDALWQVLAELDGRDSDELPGATFQGSECFHLPAAWPKYVGDDANGIYAWGTDGDRYCLWSGQGYVLAEDASIDPLAILSRYFHGGSVNLSQQSYINAPIVKVTNALLSGLNPDLKSWLTFVMPYVRLRLQQALRGALDLKALLLYPGRIYITSTHVDLVLSLKNVSIPVRMAGLDLDPGWVPDFGRIVLFHFE</sequence>
<dbReference type="OrthoDB" id="5525274at2"/>